<proteinExistence type="predicted"/>
<protein>
    <submittedName>
        <fullName evidence="1">Uncharacterized protein</fullName>
    </submittedName>
</protein>
<comment type="caution">
    <text evidence="1">The sequence shown here is derived from an EMBL/GenBank/DDBJ whole genome shotgun (WGS) entry which is preliminary data.</text>
</comment>
<gene>
    <name evidence="1" type="ORF">A4X13_0g4258</name>
</gene>
<evidence type="ECO:0000313" key="1">
    <source>
        <dbReference type="EMBL" id="KAE8250915.1"/>
    </source>
</evidence>
<sequence length="21" mass="2499">DKLLWTLRLNLNLKNRSSKEG</sequence>
<keyword evidence="2" id="KW-1185">Reference proteome</keyword>
<feature type="non-terminal residue" evidence="1">
    <location>
        <position position="1"/>
    </location>
</feature>
<name>A0A8T8SZH9_9BASI</name>
<reference evidence="1" key="1">
    <citation type="submission" date="2016-04" db="EMBL/GenBank/DDBJ databases">
        <authorList>
            <person name="Nguyen H.D."/>
            <person name="Samba Siva P."/>
            <person name="Cullis J."/>
            <person name="Levesque C.A."/>
            <person name="Hambleton S."/>
        </authorList>
    </citation>
    <scope>NUCLEOTIDE SEQUENCE</scope>
    <source>
        <strain evidence="1">DAOMC 236416</strain>
    </source>
</reference>
<dbReference type="Proteomes" id="UP000077521">
    <property type="component" value="Unassembled WGS sequence"/>
</dbReference>
<evidence type="ECO:0000313" key="2">
    <source>
        <dbReference type="Proteomes" id="UP000077521"/>
    </source>
</evidence>
<dbReference type="EMBL" id="LWDF02000273">
    <property type="protein sequence ID" value="KAE8250915.1"/>
    <property type="molecule type" value="Genomic_DNA"/>
</dbReference>
<organism evidence="1 2">
    <name type="scientific">Tilletia indica</name>
    <dbReference type="NCBI Taxonomy" id="43049"/>
    <lineage>
        <taxon>Eukaryota</taxon>
        <taxon>Fungi</taxon>
        <taxon>Dikarya</taxon>
        <taxon>Basidiomycota</taxon>
        <taxon>Ustilaginomycotina</taxon>
        <taxon>Exobasidiomycetes</taxon>
        <taxon>Tilletiales</taxon>
        <taxon>Tilletiaceae</taxon>
        <taxon>Tilletia</taxon>
    </lineage>
</organism>
<dbReference type="AlphaFoldDB" id="A0A8T8SZH9"/>
<accession>A0A8T8SZH9</accession>
<reference evidence="1" key="2">
    <citation type="journal article" date="2019" name="IMA Fungus">
        <title>Genome sequencing and comparison of five Tilletia species to identify candidate genes for the detection of regulated species infecting wheat.</title>
        <authorList>
            <person name="Nguyen H.D.T."/>
            <person name="Sultana T."/>
            <person name="Kesanakurti P."/>
            <person name="Hambleton S."/>
        </authorList>
    </citation>
    <scope>NUCLEOTIDE SEQUENCE</scope>
    <source>
        <strain evidence="1">DAOMC 236416</strain>
    </source>
</reference>